<feature type="transmembrane region" description="Helical" evidence="1">
    <location>
        <begin position="241"/>
        <end position="262"/>
    </location>
</feature>
<keyword evidence="3" id="KW-1185">Reference proteome</keyword>
<evidence type="ECO:0000313" key="2">
    <source>
        <dbReference type="EMBL" id="SDQ08497.1"/>
    </source>
</evidence>
<feature type="transmembrane region" description="Helical" evidence="1">
    <location>
        <begin position="282"/>
        <end position="307"/>
    </location>
</feature>
<reference evidence="2 3" key="1">
    <citation type="submission" date="2016-10" db="EMBL/GenBank/DDBJ databases">
        <authorList>
            <person name="de Groot N.N."/>
        </authorList>
    </citation>
    <scope>NUCLEOTIDE SEQUENCE [LARGE SCALE GENOMIC DNA]</scope>
    <source>
        <strain evidence="2 3">CGMCC 1.10449</strain>
    </source>
</reference>
<dbReference type="STRING" id="553311.SAMN05216231_0338"/>
<dbReference type="AlphaFoldDB" id="A0A1H0Y001"/>
<keyword evidence="1" id="KW-0472">Membrane</keyword>
<dbReference type="Proteomes" id="UP000199444">
    <property type="component" value="Unassembled WGS sequence"/>
</dbReference>
<proteinExistence type="predicted"/>
<dbReference type="RefSeq" id="WP_092491223.1">
    <property type="nucleotide sequence ID" value="NZ_FNKD01000001.1"/>
</dbReference>
<feature type="transmembrane region" description="Helical" evidence="1">
    <location>
        <begin position="211"/>
        <end position="229"/>
    </location>
</feature>
<evidence type="ECO:0000313" key="3">
    <source>
        <dbReference type="Proteomes" id="UP000199444"/>
    </source>
</evidence>
<gene>
    <name evidence="2" type="ORF">SAMN05216231_0338</name>
</gene>
<keyword evidence="1" id="KW-1133">Transmembrane helix</keyword>
<dbReference type="EMBL" id="FNKD01000001">
    <property type="protein sequence ID" value="SDQ08497.1"/>
    <property type="molecule type" value="Genomic_DNA"/>
</dbReference>
<keyword evidence="1" id="KW-0812">Transmembrane</keyword>
<protein>
    <recommendedName>
        <fullName evidence="4">5,10-methylene-tetrahydrofolate dehydrogenase</fullName>
    </recommendedName>
</protein>
<sequence>MKKMTVGIIPAPELPESIAYKLVDKLPDAFSGNIDKNLSWEVEIIRDPLTGAAEKVDEIINRATDLKQEHNWDYAVCLTDLPIFSGKDVVLGDVNDKEGVAQISIPAFGILPVGKRVEKAIIQMVSELYYRVNGHGKALNKDLDSAALNNLRLLRSDSAFSPIRKINPPDKIEKADVRFIVVPRVNGRQRLLFGMAHANRPWSIIPAFKRVVAIAFATGAYGLVFPSLWKLSVAYGPTRFVVLMLAAMLGMIIWIIFAHNLWEKPTKKSHRKLRLLYNTATVITLGIAVLVYYTMLYILFLIAVAFFVPPEVFTETVGLEGEVGFKYYFHLTWLVTSVATVVGAIGSGLESDKVVRNIMYGYRQQQRYKEMEHYDNFLKDEEDYK</sequence>
<evidence type="ECO:0000256" key="1">
    <source>
        <dbReference type="SAM" id="Phobius"/>
    </source>
</evidence>
<name>A0A1H0Y001_9BACI</name>
<accession>A0A1H0Y001</accession>
<feature type="transmembrane region" description="Helical" evidence="1">
    <location>
        <begin position="327"/>
        <end position="349"/>
    </location>
</feature>
<evidence type="ECO:0008006" key="4">
    <source>
        <dbReference type="Google" id="ProtNLM"/>
    </source>
</evidence>
<organism evidence="2 3">
    <name type="scientific">Virgibacillus salinus</name>
    <dbReference type="NCBI Taxonomy" id="553311"/>
    <lineage>
        <taxon>Bacteria</taxon>
        <taxon>Bacillati</taxon>
        <taxon>Bacillota</taxon>
        <taxon>Bacilli</taxon>
        <taxon>Bacillales</taxon>
        <taxon>Bacillaceae</taxon>
        <taxon>Virgibacillus</taxon>
    </lineage>
</organism>